<dbReference type="InterPro" id="IPR027417">
    <property type="entry name" value="P-loop_NTPase"/>
</dbReference>
<gene>
    <name evidence="7" type="ORF">THRCLA_01852</name>
</gene>
<reference evidence="7 8" key="1">
    <citation type="journal article" date="2014" name="Genome Biol. Evol.">
        <title>The secreted proteins of Achlya hypogyna and Thraustotheca clavata identify the ancestral oomycete secretome and reveal gene acquisitions by horizontal gene transfer.</title>
        <authorList>
            <person name="Misner I."/>
            <person name="Blouin N."/>
            <person name="Leonard G."/>
            <person name="Richards T.A."/>
            <person name="Lane C.E."/>
        </authorList>
    </citation>
    <scope>NUCLEOTIDE SEQUENCE [LARGE SCALE GENOMIC DNA]</scope>
    <source>
        <strain evidence="7 8">ATCC 34112</strain>
    </source>
</reference>
<dbReference type="PROSITE" id="PS00721">
    <property type="entry name" value="FTHFS_1"/>
    <property type="match status" value="1"/>
</dbReference>
<comment type="pathway">
    <text evidence="1">One-carbon metabolism; tetrahydrofolate interconversion.</text>
</comment>
<dbReference type="AlphaFoldDB" id="A0A1W0A7E2"/>
<dbReference type="FunFam" id="3.40.50.300:FF:000245">
    <property type="entry name" value="C-1-tetrahydrofolate synthase, cytoplasmic"/>
    <property type="match status" value="1"/>
</dbReference>
<organism evidence="7 8">
    <name type="scientific">Thraustotheca clavata</name>
    <dbReference type="NCBI Taxonomy" id="74557"/>
    <lineage>
        <taxon>Eukaryota</taxon>
        <taxon>Sar</taxon>
        <taxon>Stramenopiles</taxon>
        <taxon>Oomycota</taxon>
        <taxon>Saprolegniomycetes</taxon>
        <taxon>Saprolegniales</taxon>
        <taxon>Achlyaceae</taxon>
        <taxon>Thraustotheca</taxon>
    </lineage>
</organism>
<dbReference type="InterPro" id="IPR020628">
    <property type="entry name" value="Formate_THF_ligase_CS"/>
</dbReference>
<dbReference type="SUPFAM" id="SSF52540">
    <property type="entry name" value="P-loop containing nucleoside triphosphate hydrolases"/>
    <property type="match status" value="1"/>
</dbReference>
<keyword evidence="4" id="KW-0436">Ligase</keyword>
<dbReference type="Proteomes" id="UP000243217">
    <property type="component" value="Unassembled WGS sequence"/>
</dbReference>
<keyword evidence="6" id="KW-0067">ATP-binding</keyword>
<dbReference type="HAMAP" id="MF_01543">
    <property type="entry name" value="FTHFS"/>
    <property type="match status" value="1"/>
</dbReference>
<evidence type="ECO:0000313" key="8">
    <source>
        <dbReference type="Proteomes" id="UP000243217"/>
    </source>
</evidence>
<dbReference type="OrthoDB" id="5126881at2759"/>
<dbReference type="FunFam" id="3.40.50.300:FF:001859">
    <property type="entry name" value="Formate--tetrahydrofolate ligase"/>
    <property type="match status" value="1"/>
</dbReference>
<evidence type="ECO:0000256" key="3">
    <source>
        <dbReference type="ARBA" id="ARBA00022563"/>
    </source>
</evidence>
<dbReference type="Gene3D" id="3.40.50.300">
    <property type="entry name" value="P-loop containing nucleotide triphosphate hydrolases"/>
    <property type="match status" value="2"/>
</dbReference>
<name>A0A1W0A7E2_9STRA</name>
<dbReference type="Gene3D" id="1.10.8.770">
    <property type="match status" value="1"/>
</dbReference>
<dbReference type="Pfam" id="PF01268">
    <property type="entry name" value="FTHFS"/>
    <property type="match status" value="1"/>
</dbReference>
<dbReference type="EC" id="6.3.4.3" evidence="2"/>
<dbReference type="EMBL" id="JNBS01000375">
    <property type="protein sequence ID" value="OQS06091.1"/>
    <property type="molecule type" value="Genomic_DNA"/>
</dbReference>
<dbReference type="FunFam" id="3.10.410.10:FF:000001">
    <property type="entry name" value="Putative formate--tetrahydrofolate ligase"/>
    <property type="match status" value="1"/>
</dbReference>
<comment type="caution">
    <text evidence="7">The sequence shown here is derived from an EMBL/GenBank/DDBJ whole genome shotgun (WGS) entry which is preliminary data.</text>
</comment>
<dbReference type="UniPathway" id="UPA00193"/>
<proteinExistence type="inferred from homology"/>
<keyword evidence="5" id="KW-0547">Nucleotide-binding</keyword>
<evidence type="ECO:0000256" key="5">
    <source>
        <dbReference type="ARBA" id="ARBA00022741"/>
    </source>
</evidence>
<dbReference type="InterPro" id="IPR000559">
    <property type="entry name" value="Formate_THF_ligase"/>
</dbReference>
<evidence type="ECO:0000256" key="6">
    <source>
        <dbReference type="ARBA" id="ARBA00022840"/>
    </source>
</evidence>
<keyword evidence="8" id="KW-1185">Reference proteome</keyword>
<evidence type="ECO:0000256" key="2">
    <source>
        <dbReference type="ARBA" id="ARBA00012295"/>
    </source>
</evidence>
<keyword evidence="3" id="KW-0554">One-carbon metabolism</keyword>
<dbReference type="PROSITE" id="PS00722">
    <property type="entry name" value="FTHFS_2"/>
    <property type="match status" value="1"/>
</dbReference>
<dbReference type="STRING" id="74557.A0A1W0A7E2"/>
<dbReference type="GO" id="GO:0035999">
    <property type="term" value="P:tetrahydrofolate interconversion"/>
    <property type="evidence" value="ECO:0007669"/>
    <property type="project" value="UniProtKB-UniPathway"/>
</dbReference>
<evidence type="ECO:0000256" key="1">
    <source>
        <dbReference type="ARBA" id="ARBA00004777"/>
    </source>
</evidence>
<evidence type="ECO:0000313" key="7">
    <source>
        <dbReference type="EMBL" id="OQS06091.1"/>
    </source>
</evidence>
<protein>
    <recommendedName>
        <fullName evidence="2">formate--tetrahydrofolate ligase</fullName>
        <ecNumber evidence="2">6.3.4.3</ecNumber>
    </recommendedName>
</protein>
<dbReference type="CDD" id="cd00477">
    <property type="entry name" value="FTHFS"/>
    <property type="match status" value="1"/>
</dbReference>
<evidence type="ECO:0000256" key="4">
    <source>
        <dbReference type="ARBA" id="ARBA00022598"/>
    </source>
</evidence>
<sequence length="641" mass="68805">MWGKRWTSTWNLSKLHVKTKFPVPSDAEIARSQIPKPIEHLAKEIGIEKDELSLHGQFKAKVSLQVLKRLKESSNGKYVVVGGITPTPLGEGKTTCVMGLAQALSTHLERNTFACVRQPSQGPIFGIKGGAAGGGYAQVIPMDEFNLHLTGDIHAVTAATNLLAAAIDARIFHESQLSDKTLFNRLVSTKKGSLFTPSMVRRLEKLGITQRTPSELSVDDQRRFARLDIDQETITVKRVIDTNDRFLRQITIGQSPTEKGKIRTTGFDISVASEIMAILALATSIKDMRERLNAIVVGFSFSGEPVTAEDIGVAGALMALLKDALPPTLMQTLEGSPVFVHAGPFANIAHGNSSIIADRIALKLVGEDGFVVTEAGFGTDMGVEKFVNIKCRASGLAPDCIVIVATVRALKLHGGGSPIVAGKPFPQEYTCERLDLVKAGCANLEKQIDIAKAFGVPVVVAVSQFTDDTPTELEYVVESAKQAGASAAVVAEYYALGGKGTTALAKAVVAACQLPKDNFKQTYDEKLSIEAKINAIVKDVYGGDGIDLSSKAQEQIQRYTAHGFDNLPICIAKTQYSISHDPTLKGRPMNFTVPVKDIRLYAGAGFLTVLTGEMSTMPGLSTRPGFHDIDVLDDGTITGLS</sequence>
<dbReference type="Gene3D" id="3.10.410.10">
    <property type="entry name" value="Formyltetrahydrofolate synthetase, domain 3"/>
    <property type="match status" value="1"/>
</dbReference>
<dbReference type="GO" id="GO:0005524">
    <property type="term" value="F:ATP binding"/>
    <property type="evidence" value="ECO:0007669"/>
    <property type="project" value="UniProtKB-KW"/>
</dbReference>
<accession>A0A1W0A7E2</accession>
<dbReference type="GO" id="GO:0004329">
    <property type="term" value="F:formate-tetrahydrofolate ligase activity"/>
    <property type="evidence" value="ECO:0007669"/>
    <property type="project" value="UniProtKB-EC"/>
</dbReference>